<feature type="region of interest" description="Disordered" evidence="1">
    <location>
        <begin position="330"/>
        <end position="350"/>
    </location>
</feature>
<name>A0A0D6EN48_SPOSA</name>
<evidence type="ECO:0000256" key="2">
    <source>
        <dbReference type="SAM" id="Phobius"/>
    </source>
</evidence>
<keyword evidence="2" id="KW-0472">Membrane</keyword>
<keyword evidence="4" id="KW-1185">Reference proteome</keyword>
<accession>A0A0D6EN48</accession>
<dbReference type="InterPro" id="IPR052786">
    <property type="entry name" value="Spore_wall_assembly"/>
</dbReference>
<dbReference type="OrthoDB" id="10012223at2759"/>
<protein>
    <submittedName>
        <fullName evidence="3">SPOSA6832_03125-mRNA-1:cds</fullName>
    </submittedName>
</protein>
<gene>
    <name evidence="3" type="primary">SPOSA6832_03125</name>
</gene>
<keyword evidence="2" id="KW-1133">Transmembrane helix</keyword>
<reference evidence="4" key="1">
    <citation type="submission" date="2015-02" db="EMBL/GenBank/DDBJ databases">
        <authorList>
            <person name="Gon?alves P."/>
        </authorList>
    </citation>
    <scope>NUCLEOTIDE SEQUENCE [LARGE SCALE GENOMIC DNA]</scope>
</reference>
<dbReference type="Proteomes" id="UP000243876">
    <property type="component" value="Unassembled WGS sequence"/>
</dbReference>
<proteinExistence type="predicted"/>
<organism evidence="3 4">
    <name type="scientific">Sporidiobolus salmonicolor</name>
    <name type="common">Yeast-like fungus</name>
    <name type="synonym">Sporobolomyces salmonicolor</name>
    <dbReference type="NCBI Taxonomy" id="5005"/>
    <lineage>
        <taxon>Eukaryota</taxon>
        <taxon>Fungi</taxon>
        <taxon>Dikarya</taxon>
        <taxon>Basidiomycota</taxon>
        <taxon>Pucciniomycotina</taxon>
        <taxon>Microbotryomycetes</taxon>
        <taxon>Sporidiobolales</taxon>
        <taxon>Sporidiobolaceae</taxon>
        <taxon>Sporobolomyces</taxon>
    </lineage>
</organism>
<evidence type="ECO:0000256" key="1">
    <source>
        <dbReference type="SAM" id="MobiDB-lite"/>
    </source>
</evidence>
<feature type="transmembrane region" description="Helical" evidence="2">
    <location>
        <begin position="196"/>
        <end position="216"/>
    </location>
</feature>
<feature type="compositionally biased region" description="Basic and acidic residues" evidence="1">
    <location>
        <begin position="124"/>
        <end position="135"/>
    </location>
</feature>
<dbReference type="PANTHER" id="PTHR34292">
    <property type="entry name" value="OUTER SPORE WALL PROTEIN LDS1"/>
    <property type="match status" value="1"/>
</dbReference>
<feature type="transmembrane region" description="Helical" evidence="2">
    <location>
        <begin position="41"/>
        <end position="65"/>
    </location>
</feature>
<evidence type="ECO:0000313" key="3">
    <source>
        <dbReference type="EMBL" id="CEQ41394.1"/>
    </source>
</evidence>
<keyword evidence="2" id="KW-0812">Transmembrane</keyword>
<sequence length="350" mass="39477">MPVELLPFPPSYCIVGAYRLATDPNLYRPIWKRSSRSLKRALVLAIPYAILAFPLTRLYVTFILSRSPLSPRNIHDAALLGVSPVKYTTWALVLGQVSMLVEWLLGRELKKSREEVYEQTVRSRGKDSDDSRRGQCADPCPRSASDFWQPYVEEWAVPPIDRAKRSSERQSFYVRLASPLVRIVLLRVLLTPLSFIPGLSLCVISALRSLTLARYLHKPYFAAKKMTPFQTDLWIVERQAEYRLFGFVASLLERIPLFGLIFSISNRIGSAMWAFDLEKQQHRYSSGELKPAKVYESKTAALAEMQEAADLPDEVLHGIGGFPAHKGPVRIEKDGSEVGLPQGPPALPPR</sequence>
<dbReference type="AlphaFoldDB" id="A0A0D6EN48"/>
<evidence type="ECO:0000313" key="4">
    <source>
        <dbReference type="Proteomes" id="UP000243876"/>
    </source>
</evidence>
<dbReference type="EMBL" id="CENE01000014">
    <property type="protein sequence ID" value="CEQ41394.1"/>
    <property type="molecule type" value="Genomic_DNA"/>
</dbReference>
<dbReference type="PANTHER" id="PTHR34292:SF2">
    <property type="entry name" value="OUTER SPORE WALL PROTEIN LDS1"/>
    <property type="match status" value="1"/>
</dbReference>
<feature type="region of interest" description="Disordered" evidence="1">
    <location>
        <begin position="120"/>
        <end position="141"/>
    </location>
</feature>